<reference evidence="1" key="1">
    <citation type="journal article" date="2014" name="Int. J. Syst. Evol. Microbiol.">
        <title>Complete genome sequence of Corynebacterium casei LMG S-19264T (=DSM 44701T), isolated from a smear-ripened cheese.</title>
        <authorList>
            <consortium name="US DOE Joint Genome Institute (JGI-PGF)"/>
            <person name="Walter F."/>
            <person name="Albersmeier A."/>
            <person name="Kalinowski J."/>
            <person name="Ruckert C."/>
        </authorList>
    </citation>
    <scope>NUCLEOTIDE SEQUENCE</scope>
    <source>
        <strain evidence="1">JCM 3035</strain>
    </source>
</reference>
<keyword evidence="2" id="KW-1185">Reference proteome</keyword>
<evidence type="ECO:0000313" key="2">
    <source>
        <dbReference type="Proteomes" id="UP000637788"/>
    </source>
</evidence>
<proteinExistence type="predicted"/>
<gene>
    <name evidence="1" type="ORF">GCM10010094_94030</name>
</gene>
<reference evidence="1" key="2">
    <citation type="submission" date="2020-09" db="EMBL/GenBank/DDBJ databases">
        <authorList>
            <person name="Sun Q."/>
            <person name="Ohkuma M."/>
        </authorList>
    </citation>
    <scope>NUCLEOTIDE SEQUENCE</scope>
    <source>
        <strain evidence="1">JCM 3035</strain>
    </source>
</reference>
<comment type="caution">
    <text evidence="1">The sequence shown here is derived from an EMBL/GenBank/DDBJ whole genome shotgun (WGS) entry which is preliminary data.</text>
</comment>
<evidence type="ECO:0000313" key="1">
    <source>
        <dbReference type="EMBL" id="GGL18219.1"/>
    </source>
</evidence>
<dbReference type="EMBL" id="BMPQ01000066">
    <property type="protein sequence ID" value="GGL18219.1"/>
    <property type="molecule type" value="Genomic_DNA"/>
</dbReference>
<protein>
    <submittedName>
        <fullName evidence="1">Uncharacterized protein</fullName>
    </submittedName>
</protein>
<organism evidence="1 2">
    <name type="scientific">Streptomyces flaveus</name>
    <dbReference type="NCBI Taxonomy" id="66370"/>
    <lineage>
        <taxon>Bacteria</taxon>
        <taxon>Bacillati</taxon>
        <taxon>Actinomycetota</taxon>
        <taxon>Actinomycetes</taxon>
        <taxon>Kitasatosporales</taxon>
        <taxon>Streptomycetaceae</taxon>
        <taxon>Streptomyces</taxon>
        <taxon>Streptomyces aurantiacus group</taxon>
    </lineage>
</organism>
<accession>A0A917VVE6</accession>
<dbReference type="AlphaFoldDB" id="A0A917VVE6"/>
<name>A0A917VVE6_9ACTN</name>
<sequence>MALLAVTMCGDIPGRLGVVVCRGAGGGAALPVAGVVGRSDVRAGPGGGPTGCGSSFRGGALDARAKPAVGDRHADERLFGG</sequence>
<dbReference type="Proteomes" id="UP000637788">
    <property type="component" value="Unassembled WGS sequence"/>
</dbReference>